<sequence>MIHMKKIILSFAVLSMLAFTGCSTPDGIDSDVSSLNSVTAANFDRIFDVSTDNSGLVRVTPIGEGVSKSVVTLGHGSDGEITLNPGESTTHNYPEGSYTVTIVSYDLAGNSTTNTYPLQVTYVAPTDISVSQTFAGTTLTITATANYANGMLVTWGDGGANEVPTVMTGALGETFTVPAHTYAPGVYTLTVTALSGGAATTTATYPVTVYAPFALPITYESPIQNYGIGGTFGGVGVAVVANPFPGGLNTSTNVWRYTKPTGAAFWSGTWTPMSTPNSVPINMDNGNKIKVLVYSTEVGKMLNVELEQADNGIPNQVLKVASTVANQWEELVFDFGASGIPAGTSFRQLVFRYNDVTDGLGEVIYIDNIRQSN</sequence>
<keyword evidence="3" id="KW-1185">Reference proteome</keyword>
<dbReference type="PROSITE" id="PS51257">
    <property type="entry name" value="PROKAR_LIPOPROTEIN"/>
    <property type="match status" value="1"/>
</dbReference>
<dbReference type="EMBL" id="BAABCR010000013">
    <property type="protein sequence ID" value="GAA4029511.1"/>
    <property type="molecule type" value="Genomic_DNA"/>
</dbReference>
<feature type="chain" id="PRO_5046068707" description="PKD domain-containing protein" evidence="1">
    <location>
        <begin position="25"/>
        <end position="373"/>
    </location>
</feature>
<dbReference type="Proteomes" id="UP001500968">
    <property type="component" value="Unassembled WGS sequence"/>
</dbReference>
<gene>
    <name evidence="2" type="ORF">GCM10022386_11620</name>
</gene>
<evidence type="ECO:0000256" key="1">
    <source>
        <dbReference type="SAM" id="SignalP"/>
    </source>
</evidence>
<accession>A0ABP7TPY6</accession>
<feature type="signal peptide" evidence="1">
    <location>
        <begin position="1"/>
        <end position="24"/>
    </location>
</feature>
<reference evidence="3" key="1">
    <citation type="journal article" date="2019" name="Int. J. Syst. Evol. Microbiol.">
        <title>The Global Catalogue of Microorganisms (GCM) 10K type strain sequencing project: providing services to taxonomists for standard genome sequencing and annotation.</title>
        <authorList>
            <consortium name="The Broad Institute Genomics Platform"/>
            <consortium name="The Broad Institute Genome Sequencing Center for Infectious Disease"/>
            <person name="Wu L."/>
            <person name="Ma J."/>
        </authorList>
    </citation>
    <scope>NUCLEOTIDE SEQUENCE [LARGE SCALE GENOMIC DNA]</scope>
    <source>
        <strain evidence="3">JCM 17064</strain>
    </source>
</reference>
<comment type="caution">
    <text evidence="2">The sequence shown here is derived from an EMBL/GenBank/DDBJ whole genome shotgun (WGS) entry which is preliminary data.</text>
</comment>
<keyword evidence="1" id="KW-0732">Signal</keyword>
<organism evidence="2 3">
    <name type="scientific">Flavobacterium cheonhonense</name>
    <dbReference type="NCBI Taxonomy" id="706185"/>
    <lineage>
        <taxon>Bacteria</taxon>
        <taxon>Pseudomonadati</taxon>
        <taxon>Bacteroidota</taxon>
        <taxon>Flavobacteriia</taxon>
        <taxon>Flavobacteriales</taxon>
        <taxon>Flavobacteriaceae</taxon>
        <taxon>Flavobacterium</taxon>
    </lineage>
</organism>
<protein>
    <recommendedName>
        <fullName evidence="4">PKD domain-containing protein</fullName>
    </recommendedName>
</protein>
<name>A0ABP7TPY6_9FLAO</name>
<evidence type="ECO:0008006" key="4">
    <source>
        <dbReference type="Google" id="ProtNLM"/>
    </source>
</evidence>
<evidence type="ECO:0000313" key="2">
    <source>
        <dbReference type="EMBL" id="GAA4029511.1"/>
    </source>
</evidence>
<proteinExistence type="predicted"/>
<evidence type="ECO:0000313" key="3">
    <source>
        <dbReference type="Proteomes" id="UP001500968"/>
    </source>
</evidence>